<dbReference type="Proteomes" id="UP001244242">
    <property type="component" value="Unassembled WGS sequence"/>
</dbReference>
<dbReference type="SUPFAM" id="SSF56784">
    <property type="entry name" value="HAD-like"/>
    <property type="match status" value="1"/>
</dbReference>
<dbReference type="RefSeq" id="WP_282723774.1">
    <property type="nucleotide sequence ID" value="NZ_JASCQO010000055.1"/>
</dbReference>
<evidence type="ECO:0000313" key="2">
    <source>
        <dbReference type="Proteomes" id="UP001244242"/>
    </source>
</evidence>
<dbReference type="Gene3D" id="3.40.50.1000">
    <property type="entry name" value="HAD superfamily/HAD-like"/>
    <property type="match status" value="1"/>
</dbReference>
<sequence>MKCALIYDFDGTLADGDCAQHGLLPELGVTDIGSFWSRVKARAKDNDGDEILSYLSLLAEQDEKIGTNQLSESALLEHGKLIPLFPGVGSWFDRINAYAESNGLELCHYIISSGLDAMIRGTEIGGCFSKIYACKYHYDPSGKAKWPAQAVNYTTKTQFLFRINKGIDNAWDNEAVNRFIEPKDREIPFERMIYFGDGDTDIPSMKMVRFQGDNSIAVFDSNKWSEPRTQGKVEKLIAEERANYVVPAVYDEGSQLDVTVKGLLQLIKRKCA</sequence>
<organism evidence="1 2">
    <name type="scientific">Halomonas kalidii</name>
    <dbReference type="NCBI Taxonomy" id="3043293"/>
    <lineage>
        <taxon>Bacteria</taxon>
        <taxon>Pseudomonadati</taxon>
        <taxon>Pseudomonadota</taxon>
        <taxon>Gammaproteobacteria</taxon>
        <taxon>Oceanospirillales</taxon>
        <taxon>Halomonadaceae</taxon>
        <taxon>Halomonas</taxon>
    </lineage>
</organism>
<keyword evidence="2" id="KW-1185">Reference proteome</keyword>
<reference evidence="1 2" key="1">
    <citation type="submission" date="2023-04" db="EMBL/GenBank/DDBJ databases">
        <title>Halomonas strains isolated from rhizosphere soil.</title>
        <authorList>
            <person name="Xu L."/>
            <person name="Sun J.-Q."/>
        </authorList>
    </citation>
    <scope>NUCLEOTIDE SEQUENCE [LARGE SCALE GENOMIC DNA]</scope>
    <source>
        <strain evidence="1 2">LN1S58</strain>
    </source>
</reference>
<accession>A0ABT6VQW1</accession>
<dbReference type="InterPro" id="IPR036412">
    <property type="entry name" value="HAD-like_sf"/>
</dbReference>
<proteinExistence type="predicted"/>
<comment type="caution">
    <text evidence="1">The sequence shown here is derived from an EMBL/GenBank/DDBJ whole genome shotgun (WGS) entry which is preliminary data.</text>
</comment>
<gene>
    <name evidence="1" type="ORF">QLQ84_21460</name>
</gene>
<dbReference type="InterPro" id="IPR023214">
    <property type="entry name" value="HAD_sf"/>
</dbReference>
<dbReference type="EMBL" id="JASCQO010000055">
    <property type="protein sequence ID" value="MDI5936365.1"/>
    <property type="molecule type" value="Genomic_DNA"/>
</dbReference>
<evidence type="ECO:0000313" key="1">
    <source>
        <dbReference type="EMBL" id="MDI5936365.1"/>
    </source>
</evidence>
<protein>
    <submittedName>
        <fullName evidence="1">Haloacid dehalogenase-like hydrolase</fullName>
    </submittedName>
</protein>
<name>A0ABT6VQW1_9GAMM</name>